<proteinExistence type="predicted"/>
<dbReference type="Proteomes" id="UP000034137">
    <property type="component" value="Unassembled WGS sequence"/>
</dbReference>
<reference evidence="1 2" key="1">
    <citation type="journal article" date="2015" name="Nature">
        <title>rRNA introns, odd ribosomes, and small enigmatic genomes across a large radiation of phyla.</title>
        <authorList>
            <person name="Brown C.T."/>
            <person name="Hug L.A."/>
            <person name="Thomas B.C."/>
            <person name="Sharon I."/>
            <person name="Castelle C.J."/>
            <person name="Singh A."/>
            <person name="Wilkins M.J."/>
            <person name="Williams K.H."/>
            <person name="Banfield J.F."/>
        </authorList>
    </citation>
    <scope>NUCLEOTIDE SEQUENCE [LARGE SCALE GENOMIC DNA]</scope>
</reference>
<sequence>MRGEVSMTIAVRAIRKKTRVVGAIIAPICPEARDLCSRASKAIEKRLSQGCLASVEDIAIGVDRGEFVIIDSLDKRHVVKVLLPSANELGVKEEADRLSMALKELDDVFSPKNTFQHQSVGTKGAFKLLIDSEGRRRHGKNGK</sequence>
<comment type="caution">
    <text evidence="1">The sequence shown here is derived from an EMBL/GenBank/DDBJ whole genome shotgun (WGS) entry which is preliminary data.</text>
</comment>
<dbReference type="EMBL" id="LBXO01000077">
    <property type="protein sequence ID" value="KKR31006.1"/>
    <property type="molecule type" value="Genomic_DNA"/>
</dbReference>
<protein>
    <submittedName>
        <fullName evidence="1">Uncharacterized protein</fullName>
    </submittedName>
</protein>
<organism evidence="1 2">
    <name type="scientific">Candidatus Falkowbacteria bacterium GW2011_GWF2_39_8</name>
    <dbReference type="NCBI Taxonomy" id="1618642"/>
    <lineage>
        <taxon>Bacteria</taxon>
        <taxon>Candidatus Falkowiibacteriota</taxon>
    </lineage>
</organism>
<accession>A0A0G0Q0W4</accession>
<gene>
    <name evidence="1" type="ORF">UT64_C0077G0006</name>
</gene>
<dbReference type="AlphaFoldDB" id="A0A0G0Q0W4"/>
<evidence type="ECO:0000313" key="2">
    <source>
        <dbReference type="Proteomes" id="UP000034137"/>
    </source>
</evidence>
<evidence type="ECO:0000313" key="1">
    <source>
        <dbReference type="EMBL" id="KKR31006.1"/>
    </source>
</evidence>
<name>A0A0G0Q0W4_9BACT</name>